<dbReference type="GO" id="GO:0003697">
    <property type="term" value="F:single-stranded DNA binding"/>
    <property type="evidence" value="ECO:0007669"/>
    <property type="project" value="TreeGrafter"/>
</dbReference>
<dbReference type="PANTHER" id="PTHR46060:SF2">
    <property type="entry name" value="HISTONE-LYSINE N-METHYLTRANSFERASE SETMAR"/>
    <property type="match status" value="1"/>
</dbReference>
<dbReference type="InterPro" id="IPR041426">
    <property type="entry name" value="Mos1_HTH"/>
</dbReference>
<dbReference type="EMBL" id="KI660389">
    <property type="protein sequence ID" value="ETN74081.1"/>
    <property type="molecule type" value="Genomic_DNA"/>
</dbReference>
<dbReference type="Proteomes" id="UP000053676">
    <property type="component" value="Unassembled WGS sequence"/>
</dbReference>
<dbReference type="GO" id="GO:0003690">
    <property type="term" value="F:double-stranded DNA binding"/>
    <property type="evidence" value="ECO:0007669"/>
    <property type="project" value="TreeGrafter"/>
</dbReference>
<feature type="domain" description="Mos1 transposase HTH" evidence="1">
    <location>
        <begin position="44"/>
        <end position="92"/>
    </location>
</feature>
<name>W2SYR1_NECAM</name>
<reference evidence="3" key="1">
    <citation type="journal article" date="2014" name="Nat. Genet.">
        <title>Genome of the human hookworm Necator americanus.</title>
        <authorList>
            <person name="Tang Y.T."/>
            <person name="Gao X."/>
            <person name="Rosa B.A."/>
            <person name="Abubucker S."/>
            <person name="Hallsworth-Pepin K."/>
            <person name="Martin J."/>
            <person name="Tyagi R."/>
            <person name="Heizer E."/>
            <person name="Zhang X."/>
            <person name="Bhonagiri-Palsikar V."/>
            <person name="Minx P."/>
            <person name="Warren W.C."/>
            <person name="Wang Q."/>
            <person name="Zhan B."/>
            <person name="Hotez P.J."/>
            <person name="Sternberg P.W."/>
            <person name="Dougall A."/>
            <person name="Gaze S.T."/>
            <person name="Mulvenna J."/>
            <person name="Sotillo J."/>
            <person name="Ranganathan S."/>
            <person name="Rabelo E.M."/>
            <person name="Wilson R.K."/>
            <person name="Felgner P.L."/>
            <person name="Bethony J."/>
            <person name="Hawdon J.M."/>
            <person name="Gasser R.B."/>
            <person name="Loukas A."/>
            <person name="Mitreva M."/>
        </authorList>
    </citation>
    <scope>NUCLEOTIDE SEQUENCE [LARGE SCALE GENOMIC DNA]</scope>
</reference>
<dbReference type="GO" id="GO:0035861">
    <property type="term" value="C:site of double-strand break"/>
    <property type="evidence" value="ECO:0007669"/>
    <property type="project" value="TreeGrafter"/>
</dbReference>
<organism evidence="2 3">
    <name type="scientific">Necator americanus</name>
    <name type="common">Human hookworm</name>
    <dbReference type="NCBI Taxonomy" id="51031"/>
    <lineage>
        <taxon>Eukaryota</taxon>
        <taxon>Metazoa</taxon>
        <taxon>Ecdysozoa</taxon>
        <taxon>Nematoda</taxon>
        <taxon>Chromadorea</taxon>
        <taxon>Rhabditida</taxon>
        <taxon>Rhabditina</taxon>
        <taxon>Rhabditomorpha</taxon>
        <taxon>Strongyloidea</taxon>
        <taxon>Ancylostomatidae</taxon>
        <taxon>Bunostominae</taxon>
        <taxon>Necator</taxon>
    </lineage>
</organism>
<dbReference type="Pfam" id="PF17906">
    <property type="entry name" value="HTH_48"/>
    <property type="match status" value="1"/>
</dbReference>
<dbReference type="GO" id="GO:0031297">
    <property type="term" value="P:replication fork processing"/>
    <property type="evidence" value="ECO:0007669"/>
    <property type="project" value="TreeGrafter"/>
</dbReference>
<accession>W2SYR1</accession>
<dbReference type="GO" id="GO:0000729">
    <property type="term" value="P:DNA double-strand break processing"/>
    <property type="evidence" value="ECO:0007669"/>
    <property type="project" value="TreeGrafter"/>
</dbReference>
<dbReference type="GO" id="GO:0046975">
    <property type="term" value="F:histone H3K36 methyltransferase activity"/>
    <property type="evidence" value="ECO:0007669"/>
    <property type="project" value="TreeGrafter"/>
</dbReference>
<dbReference type="Gene3D" id="1.10.10.1450">
    <property type="match status" value="1"/>
</dbReference>
<dbReference type="PANTHER" id="PTHR46060">
    <property type="entry name" value="MARINER MOS1 TRANSPOSASE-LIKE PROTEIN"/>
    <property type="match status" value="1"/>
</dbReference>
<protein>
    <recommendedName>
        <fullName evidence="1">Mos1 transposase HTH domain-containing protein</fullName>
    </recommendedName>
</protein>
<dbReference type="STRING" id="51031.W2SYR1"/>
<dbReference type="AlphaFoldDB" id="W2SYR1"/>
<gene>
    <name evidence="2" type="ORF">NECAME_13217</name>
</gene>
<dbReference type="GO" id="GO:0000793">
    <property type="term" value="C:condensed chromosome"/>
    <property type="evidence" value="ECO:0007669"/>
    <property type="project" value="TreeGrafter"/>
</dbReference>
<dbReference type="GO" id="GO:0015074">
    <property type="term" value="P:DNA integration"/>
    <property type="evidence" value="ECO:0007669"/>
    <property type="project" value="TreeGrafter"/>
</dbReference>
<proteinExistence type="predicted"/>
<evidence type="ECO:0000313" key="2">
    <source>
        <dbReference type="EMBL" id="ETN74081.1"/>
    </source>
</evidence>
<dbReference type="GO" id="GO:0006303">
    <property type="term" value="P:double-strand break repair via nonhomologous end joining"/>
    <property type="evidence" value="ECO:0007669"/>
    <property type="project" value="TreeGrafter"/>
</dbReference>
<keyword evidence="3" id="KW-1185">Reference proteome</keyword>
<dbReference type="InterPro" id="IPR052709">
    <property type="entry name" value="Transposase-MT_Hybrid"/>
</dbReference>
<dbReference type="KEGG" id="nai:NECAME_13217"/>
<evidence type="ECO:0000259" key="1">
    <source>
        <dbReference type="Pfam" id="PF17906"/>
    </source>
</evidence>
<evidence type="ECO:0000313" key="3">
    <source>
        <dbReference type="Proteomes" id="UP000053676"/>
    </source>
</evidence>
<dbReference type="GO" id="GO:0042800">
    <property type="term" value="F:histone H3K4 methyltransferase activity"/>
    <property type="evidence" value="ECO:0007669"/>
    <property type="project" value="TreeGrafter"/>
</dbReference>
<sequence length="176" mass="19759">MEGKGAEVGLLKEAQWTTLPLVDTQHIWLPLPCLFSPIMAGHATHIRRVLFYEFESGHLTAEAHRNLSQVFGTEAPSERSVRAWFQRFEAGNKKLEDGPRSDRPTATSFDELKDLAEQHPYESVRYFAASLGCSLSTLVLVSLNRSVVDDDVEEDDEMSAIHHRRLFVSRCSAASS</sequence>
<dbReference type="GO" id="GO:0044774">
    <property type="term" value="P:mitotic DNA integrity checkpoint signaling"/>
    <property type="evidence" value="ECO:0007669"/>
    <property type="project" value="TreeGrafter"/>
</dbReference>
<dbReference type="GO" id="GO:0005634">
    <property type="term" value="C:nucleus"/>
    <property type="evidence" value="ECO:0007669"/>
    <property type="project" value="TreeGrafter"/>
</dbReference>
<dbReference type="GO" id="GO:0000014">
    <property type="term" value="F:single-stranded DNA endodeoxyribonuclease activity"/>
    <property type="evidence" value="ECO:0007669"/>
    <property type="project" value="TreeGrafter"/>
</dbReference>
<dbReference type="GO" id="GO:0044547">
    <property type="term" value="F:DNA topoisomerase binding"/>
    <property type="evidence" value="ECO:0007669"/>
    <property type="project" value="TreeGrafter"/>
</dbReference>